<dbReference type="PANTHER" id="PTHR31088:SF9">
    <property type="entry name" value="PHAGE SHOCK PROTEIN A"/>
    <property type="match status" value="1"/>
</dbReference>
<dbReference type="InterPro" id="IPR007157">
    <property type="entry name" value="PspA_VIPP1"/>
</dbReference>
<dbReference type="AlphaFoldDB" id="A0A238J173"/>
<feature type="coiled-coil region" evidence="2">
    <location>
        <begin position="171"/>
        <end position="198"/>
    </location>
</feature>
<keyword evidence="2" id="KW-0175">Coiled coil</keyword>
<comment type="similarity">
    <text evidence="1">Belongs to the PspA/Vipp/IM30 family.</text>
</comment>
<proteinExistence type="inferred from homology"/>
<name>A0A238J173_9RHOB</name>
<dbReference type="Pfam" id="PF04012">
    <property type="entry name" value="PspA_IM30"/>
    <property type="match status" value="1"/>
</dbReference>
<evidence type="ECO:0000313" key="4">
    <source>
        <dbReference type="Proteomes" id="UP000201838"/>
    </source>
</evidence>
<organism evidence="3 4">
    <name type="scientific">Boseongicola aestuarii</name>
    <dbReference type="NCBI Taxonomy" id="1470561"/>
    <lineage>
        <taxon>Bacteria</taxon>
        <taxon>Pseudomonadati</taxon>
        <taxon>Pseudomonadota</taxon>
        <taxon>Alphaproteobacteria</taxon>
        <taxon>Rhodobacterales</taxon>
        <taxon>Paracoccaceae</taxon>
        <taxon>Boseongicola</taxon>
    </lineage>
</organism>
<dbReference type="PANTHER" id="PTHR31088">
    <property type="entry name" value="MEMBRANE-ASSOCIATED PROTEIN VIPP1, CHLOROPLASTIC"/>
    <property type="match status" value="1"/>
</dbReference>
<feature type="coiled-coil region" evidence="2">
    <location>
        <begin position="65"/>
        <end position="125"/>
    </location>
</feature>
<sequence length="237" mass="26004">MNNVHKWKGATMFKQFMTLARGHVTDSSTSVLDANAMTLLRQQMRDAAKGVAKSRKSVAVVMAYAEREKAALTRIEAQIADLETRALDALAKEREDLASEAADAIARLEIERDTTRNAVTTYETQIVRLKACLAESEGCLREMKQGQHLAEAKDKAQRLSGSMPSGIMNDLKDAEFTLKRLQERQEHAEATADALVELSVADNADDLVKRLAEDGCGTSLNPDGTSVLERLKKKAAD</sequence>
<evidence type="ECO:0000256" key="1">
    <source>
        <dbReference type="ARBA" id="ARBA00043985"/>
    </source>
</evidence>
<keyword evidence="4" id="KW-1185">Reference proteome</keyword>
<evidence type="ECO:0000313" key="3">
    <source>
        <dbReference type="EMBL" id="SMX23654.1"/>
    </source>
</evidence>
<dbReference type="OrthoDB" id="7999550at2"/>
<reference evidence="3 4" key="1">
    <citation type="submission" date="2017-05" db="EMBL/GenBank/DDBJ databases">
        <authorList>
            <person name="Song R."/>
            <person name="Chenine A.L."/>
            <person name="Ruprecht R.M."/>
        </authorList>
    </citation>
    <scope>NUCLEOTIDE SEQUENCE [LARGE SCALE GENOMIC DNA]</scope>
    <source>
        <strain evidence="3 4">CECT 8489</strain>
    </source>
</reference>
<accession>A0A238J173</accession>
<dbReference type="EMBL" id="FXXQ01000005">
    <property type="protein sequence ID" value="SMX23654.1"/>
    <property type="molecule type" value="Genomic_DNA"/>
</dbReference>
<protein>
    <submittedName>
        <fullName evidence="3">PspA/IM30 family protein</fullName>
    </submittedName>
</protein>
<dbReference type="Proteomes" id="UP000201838">
    <property type="component" value="Unassembled WGS sequence"/>
</dbReference>
<gene>
    <name evidence="3" type="ORF">BOA8489_01765</name>
</gene>
<evidence type="ECO:0000256" key="2">
    <source>
        <dbReference type="SAM" id="Coils"/>
    </source>
</evidence>